<feature type="non-terminal residue" evidence="1">
    <location>
        <position position="1"/>
    </location>
</feature>
<dbReference type="EMBL" id="CAJVPJ010005951">
    <property type="protein sequence ID" value="CAG8665149.1"/>
    <property type="molecule type" value="Genomic_DNA"/>
</dbReference>
<name>A0A9N9H7P7_9GLOM</name>
<dbReference type="OrthoDB" id="2353057at2759"/>
<dbReference type="Proteomes" id="UP000789572">
    <property type="component" value="Unassembled WGS sequence"/>
</dbReference>
<accession>A0A9N9H7P7</accession>
<evidence type="ECO:0000313" key="2">
    <source>
        <dbReference type="Proteomes" id="UP000789572"/>
    </source>
</evidence>
<comment type="caution">
    <text evidence="1">The sequence shown here is derived from an EMBL/GenBank/DDBJ whole genome shotgun (WGS) entry which is preliminary data.</text>
</comment>
<proteinExistence type="predicted"/>
<protein>
    <submittedName>
        <fullName evidence="1">8529_t:CDS:1</fullName>
    </submittedName>
</protein>
<evidence type="ECO:0000313" key="1">
    <source>
        <dbReference type="EMBL" id="CAG8665149.1"/>
    </source>
</evidence>
<gene>
    <name evidence="1" type="ORF">POCULU_LOCUS10663</name>
</gene>
<organism evidence="1 2">
    <name type="scientific">Paraglomus occultum</name>
    <dbReference type="NCBI Taxonomy" id="144539"/>
    <lineage>
        <taxon>Eukaryota</taxon>
        <taxon>Fungi</taxon>
        <taxon>Fungi incertae sedis</taxon>
        <taxon>Mucoromycota</taxon>
        <taxon>Glomeromycotina</taxon>
        <taxon>Glomeromycetes</taxon>
        <taxon>Paraglomerales</taxon>
        <taxon>Paraglomeraceae</taxon>
        <taxon>Paraglomus</taxon>
    </lineage>
</organism>
<sequence>NKEKPLGIEEIKHNINMLKGKLMNSASKLQRELVKILNGISVSELTWDNPLSSQVISYDSLVVQRLPKKQKEKFMKLIKKMVPSTIPSSIFGECNKLVSNFLPRKELRLRSGLSHDGKWKESDDKLKEIAMKILDSIRNIWCNPAFGNEFIESLNEGTYVNNVV</sequence>
<dbReference type="AlphaFoldDB" id="A0A9N9H7P7"/>
<keyword evidence="2" id="KW-1185">Reference proteome</keyword>
<reference evidence="1" key="1">
    <citation type="submission" date="2021-06" db="EMBL/GenBank/DDBJ databases">
        <authorList>
            <person name="Kallberg Y."/>
            <person name="Tangrot J."/>
            <person name="Rosling A."/>
        </authorList>
    </citation>
    <scope>NUCLEOTIDE SEQUENCE</scope>
    <source>
        <strain evidence="1">IA702</strain>
    </source>
</reference>
<feature type="non-terminal residue" evidence="1">
    <location>
        <position position="164"/>
    </location>
</feature>